<dbReference type="Gene3D" id="3.90.180.10">
    <property type="entry name" value="Medium-chain alcohol dehydrogenases, catalytic domain"/>
    <property type="match status" value="1"/>
</dbReference>
<evidence type="ECO:0000313" key="8">
    <source>
        <dbReference type="EMBL" id="MBP0438573.1"/>
    </source>
</evidence>
<gene>
    <name evidence="8" type="ORF">J5Y06_07935</name>
</gene>
<keyword evidence="3" id="KW-0479">Metal-binding</keyword>
<evidence type="ECO:0000259" key="6">
    <source>
        <dbReference type="Pfam" id="PF00107"/>
    </source>
</evidence>
<evidence type="ECO:0000256" key="5">
    <source>
        <dbReference type="ARBA" id="ARBA00023002"/>
    </source>
</evidence>
<dbReference type="Gene3D" id="3.40.50.720">
    <property type="entry name" value="NAD(P)-binding Rossmann-like Domain"/>
    <property type="match status" value="2"/>
</dbReference>
<comment type="caution">
    <text evidence="8">The sequence shown here is derived from an EMBL/GenBank/DDBJ whole genome shotgun (WGS) entry which is preliminary data.</text>
</comment>
<evidence type="ECO:0000313" key="9">
    <source>
        <dbReference type="Proteomes" id="UP000666240"/>
    </source>
</evidence>
<dbReference type="InterPro" id="IPR013149">
    <property type="entry name" value="ADH-like_C"/>
</dbReference>
<feature type="domain" description="Alcohol dehydrogenase-like C-terminal" evidence="6">
    <location>
        <begin position="135"/>
        <end position="249"/>
    </location>
</feature>
<dbReference type="InterPro" id="IPR036291">
    <property type="entry name" value="NAD(P)-bd_dom_sf"/>
</dbReference>
<dbReference type="InterPro" id="IPR000683">
    <property type="entry name" value="Gfo/Idh/MocA-like_OxRdtase_N"/>
</dbReference>
<evidence type="ECO:0000256" key="1">
    <source>
        <dbReference type="ARBA" id="ARBA00001947"/>
    </source>
</evidence>
<evidence type="ECO:0000259" key="7">
    <source>
        <dbReference type="Pfam" id="PF01408"/>
    </source>
</evidence>
<dbReference type="CDD" id="cd08255">
    <property type="entry name" value="2-desacetyl-2-hydroxyethyl_bacteriochlorophyllide_like"/>
    <property type="match status" value="1"/>
</dbReference>
<evidence type="ECO:0000256" key="4">
    <source>
        <dbReference type="ARBA" id="ARBA00022833"/>
    </source>
</evidence>
<dbReference type="AlphaFoldDB" id="A0A8J7UI64"/>
<name>A0A8J7UI64_9HYPH</name>
<dbReference type="Proteomes" id="UP000666240">
    <property type="component" value="Unassembled WGS sequence"/>
</dbReference>
<feature type="domain" description="Gfo/Idh/MocA-like oxidoreductase N-terminal" evidence="7">
    <location>
        <begin position="351"/>
        <end position="456"/>
    </location>
</feature>
<evidence type="ECO:0000256" key="2">
    <source>
        <dbReference type="ARBA" id="ARBA00008072"/>
    </source>
</evidence>
<comment type="similarity">
    <text evidence="2">Belongs to the zinc-containing alcohol dehydrogenase family.</text>
</comment>
<dbReference type="SUPFAM" id="SSF55347">
    <property type="entry name" value="Glyceraldehyde-3-phosphate dehydrogenase-like, C-terminal domain"/>
    <property type="match status" value="1"/>
</dbReference>
<proteinExistence type="inferred from homology"/>
<keyword evidence="4" id="KW-0862">Zinc</keyword>
<keyword evidence="5" id="KW-0560">Oxidoreductase</keyword>
<dbReference type="InterPro" id="IPR011032">
    <property type="entry name" value="GroES-like_sf"/>
</dbReference>
<dbReference type="GO" id="GO:0016491">
    <property type="term" value="F:oxidoreductase activity"/>
    <property type="evidence" value="ECO:0007669"/>
    <property type="project" value="UniProtKB-KW"/>
</dbReference>
<protein>
    <submittedName>
        <fullName evidence="8">Bi-domain-containing oxidoreductase</fullName>
    </submittedName>
</protein>
<dbReference type="GO" id="GO:0046872">
    <property type="term" value="F:metal ion binding"/>
    <property type="evidence" value="ECO:0007669"/>
    <property type="project" value="UniProtKB-KW"/>
</dbReference>
<organism evidence="8 9">
    <name type="scientific">Tianweitania sediminis</name>
    <dbReference type="NCBI Taxonomy" id="1502156"/>
    <lineage>
        <taxon>Bacteria</taxon>
        <taxon>Pseudomonadati</taxon>
        <taxon>Pseudomonadota</taxon>
        <taxon>Alphaproteobacteria</taxon>
        <taxon>Hyphomicrobiales</taxon>
        <taxon>Phyllobacteriaceae</taxon>
        <taxon>Tianweitania</taxon>
    </lineage>
</organism>
<dbReference type="Pfam" id="PF01408">
    <property type="entry name" value="GFO_IDH_MocA"/>
    <property type="match status" value="1"/>
</dbReference>
<reference evidence="8" key="1">
    <citation type="submission" date="2021-03" db="EMBL/GenBank/DDBJ databases">
        <title>Genome sequencing and assembly of Tianweitania sediminis.</title>
        <authorList>
            <person name="Chhetri G."/>
        </authorList>
    </citation>
    <scope>NUCLEOTIDE SEQUENCE</scope>
    <source>
        <strain evidence="8">Z8</strain>
    </source>
</reference>
<keyword evidence="9" id="KW-1185">Reference proteome</keyword>
<dbReference type="Pfam" id="PF00107">
    <property type="entry name" value="ADH_zinc_N"/>
    <property type="match status" value="1"/>
</dbReference>
<dbReference type="PANTHER" id="PTHR43350">
    <property type="entry name" value="NAD-DEPENDENT ALCOHOL DEHYDROGENASE"/>
    <property type="match status" value="1"/>
</dbReference>
<dbReference type="PANTHER" id="PTHR43350:SF19">
    <property type="entry name" value="D-GULOSIDE 3-DEHYDROGENASE"/>
    <property type="match status" value="1"/>
</dbReference>
<sequence length="658" mass="70044">MLVSFGKAGLIGKARAQPERLRDVIAKARTDGVLSTLDAVRAKLDRPLALGYCNVGTVVDAGPGTSEWRVGDRIASNGSHAEIISVPATLCARVPDAVSDDQAAFTVITAIALQGLRLAQPTFGECVAVIGLGLVGLLTVQLLHAQGCRVLGLDFDPARVALAAQFGAETVTLGSQAPLPVAQAFSRARGIDAVVIAAATRSSDPVRLAATMSRKRGRIVLVGVSGLQLDRADFYEKELSFQVSCSYGPGRHDPAYEEAGQDYPAPFVRWTAQRNFEAALDTMAAGQLQLEPLISHRFAIDQAEAAYELVDSAAPSLGILLSYPERQQEPKPLAPQVVPFRPPSPGRNPAVGVIGAGDYAMRTLLPAFKRADASFHEVVARNGLAALHAQRRFGFHHAGTSVEALLHNAAVEAVVIATRHSSHAALVAAALNAGKHVFVEKPLAVDREGLASVQEAWTASRGLSQPPLLTVGFNRRFAPHVAAVKQTLVRRSGPATLIMTVNAGIVPASHWTQQDEEGGRITGEACHFVDLLRHLAGAPITQASACGRGDVATLQLAFTNGCTGTVHYLANGASTFPKERLEVFCDGTITVIDNFRRIRSFGRPAVRPMPLWRQNKGQDGCAAAFLQAIRNNGPEPIPAEELFEVARVTLDLAETLRR</sequence>
<dbReference type="GO" id="GO:0000166">
    <property type="term" value="F:nucleotide binding"/>
    <property type="evidence" value="ECO:0007669"/>
    <property type="project" value="InterPro"/>
</dbReference>
<dbReference type="EMBL" id="JAGIYY010000002">
    <property type="protein sequence ID" value="MBP0438573.1"/>
    <property type="molecule type" value="Genomic_DNA"/>
</dbReference>
<dbReference type="SUPFAM" id="SSF50129">
    <property type="entry name" value="GroES-like"/>
    <property type="match status" value="1"/>
</dbReference>
<accession>A0A8J7UI64</accession>
<dbReference type="Gene3D" id="3.30.360.10">
    <property type="entry name" value="Dihydrodipicolinate Reductase, domain 2"/>
    <property type="match status" value="1"/>
</dbReference>
<dbReference type="SUPFAM" id="SSF51735">
    <property type="entry name" value="NAD(P)-binding Rossmann-fold domains"/>
    <property type="match status" value="2"/>
</dbReference>
<evidence type="ECO:0000256" key="3">
    <source>
        <dbReference type="ARBA" id="ARBA00022723"/>
    </source>
</evidence>
<comment type="cofactor">
    <cofactor evidence="1">
        <name>Zn(2+)</name>
        <dbReference type="ChEBI" id="CHEBI:29105"/>
    </cofactor>
</comment>